<dbReference type="WBParaSite" id="GPUH_0001669201-mRNA-1">
    <property type="protein sequence ID" value="GPUH_0001669201-mRNA-1"/>
    <property type="gene ID" value="GPUH_0001669201"/>
</dbReference>
<feature type="domain" description="SAC" evidence="5">
    <location>
        <begin position="1"/>
        <end position="62"/>
    </location>
</feature>
<protein>
    <recommendedName>
        <fullName evidence="3">phosphoinositide 5-phosphatase</fullName>
        <ecNumber evidence="3">3.1.3.36</ecNumber>
    </recommendedName>
</protein>
<dbReference type="Gene3D" id="3.60.10.10">
    <property type="entry name" value="Endonuclease/exonuclease/phosphatase"/>
    <property type="match status" value="1"/>
</dbReference>
<dbReference type="GO" id="GO:0046856">
    <property type="term" value="P:phosphatidylinositol dephosphorylation"/>
    <property type="evidence" value="ECO:0007669"/>
    <property type="project" value="InterPro"/>
</dbReference>
<dbReference type="GO" id="GO:0048488">
    <property type="term" value="P:synaptic vesicle endocytosis"/>
    <property type="evidence" value="ECO:0007669"/>
    <property type="project" value="TreeGrafter"/>
</dbReference>
<accession>A0A183E6S9</accession>
<keyword evidence="4" id="KW-0378">Hydrolase</keyword>
<comment type="similarity">
    <text evidence="2">In the central section; belongs to the inositol 1,4,5-trisphosphate 5-phosphatase family.</text>
</comment>
<proteinExistence type="inferred from homology"/>
<sequence length="390" mass="44136">LGSSEVSFLQIRGSVPLFWEQPGINVGSHKAHYKNSHCAVDYIAFDYHEEKRNCLKLIDRLKATILKCMFFCRRNGSLICTQNGVIRVNCLDCLDRTNAVQTLIGFQVARFHFGIFRIVPLILQSYEVLTSQLESLQVDRKYISRFEEHLKDIWQRNGDACSVIYAGTGALEGKSKVKDARRTLVRTIQNNFLDSSKQEAFDFLLHGASIYDCFFRQVACMLPRDIIQKCPPVAKELAERKHEMVDSVPLTVWVGTWNVNGGKNFSDIAFRNQTNLADWLFPEQILGATGSANFDADIYIVGLEEIIDLNASNIVSASTTNQRAWAHGLREALSERGKHVLLGSEQLVGVCIFVFIKPSLAAVVRDLYISSVKTGLFVILFFFKFFKGEW</sequence>
<dbReference type="EC" id="3.1.3.36" evidence="3"/>
<dbReference type="PANTHER" id="PTHR11200">
    <property type="entry name" value="INOSITOL 5-PHOSPHATASE"/>
    <property type="match status" value="1"/>
</dbReference>
<dbReference type="GO" id="GO:0098793">
    <property type="term" value="C:presynapse"/>
    <property type="evidence" value="ECO:0007669"/>
    <property type="project" value="GOC"/>
</dbReference>
<evidence type="ECO:0000259" key="5">
    <source>
        <dbReference type="PROSITE" id="PS50275"/>
    </source>
</evidence>
<dbReference type="PANTHER" id="PTHR11200:SF257">
    <property type="entry name" value="PHOSPHOINOSITIDE 5-PHOSPHATASE"/>
    <property type="match status" value="1"/>
</dbReference>
<evidence type="ECO:0000256" key="1">
    <source>
        <dbReference type="ARBA" id="ARBA00008943"/>
    </source>
</evidence>
<dbReference type="InterPro" id="IPR000300">
    <property type="entry name" value="IPPc"/>
</dbReference>
<name>A0A183E6S9_9BILA</name>
<dbReference type="SUPFAM" id="SSF56219">
    <property type="entry name" value="DNase I-like"/>
    <property type="match status" value="1"/>
</dbReference>
<evidence type="ECO:0000256" key="2">
    <source>
        <dbReference type="ARBA" id="ARBA00009678"/>
    </source>
</evidence>
<evidence type="ECO:0000313" key="6">
    <source>
        <dbReference type="WBParaSite" id="GPUH_0001669201-mRNA-1"/>
    </source>
</evidence>
<dbReference type="Pfam" id="PF22669">
    <property type="entry name" value="Exo_endo_phos2"/>
    <property type="match status" value="1"/>
</dbReference>
<dbReference type="PROSITE" id="PS50275">
    <property type="entry name" value="SAC"/>
    <property type="match status" value="2"/>
</dbReference>
<evidence type="ECO:0000256" key="3">
    <source>
        <dbReference type="ARBA" id="ARBA00013044"/>
    </source>
</evidence>
<organism evidence="6">
    <name type="scientific">Gongylonema pulchrum</name>
    <dbReference type="NCBI Taxonomy" id="637853"/>
    <lineage>
        <taxon>Eukaryota</taxon>
        <taxon>Metazoa</taxon>
        <taxon>Ecdysozoa</taxon>
        <taxon>Nematoda</taxon>
        <taxon>Chromadorea</taxon>
        <taxon>Rhabditida</taxon>
        <taxon>Spirurina</taxon>
        <taxon>Spiruromorpha</taxon>
        <taxon>Spiruroidea</taxon>
        <taxon>Gongylonematidae</taxon>
        <taxon>Gongylonema</taxon>
    </lineage>
</organism>
<evidence type="ECO:0000256" key="4">
    <source>
        <dbReference type="ARBA" id="ARBA00022801"/>
    </source>
</evidence>
<dbReference type="AlphaFoldDB" id="A0A183E6S9"/>
<dbReference type="InterPro" id="IPR036691">
    <property type="entry name" value="Endo/exonu/phosph_ase_sf"/>
</dbReference>
<feature type="domain" description="SAC" evidence="5">
    <location>
        <begin position="82"/>
        <end position="167"/>
    </location>
</feature>
<dbReference type="GO" id="GO:0004439">
    <property type="term" value="F:phosphatidylinositol-4,5-bisphosphate 5-phosphatase activity"/>
    <property type="evidence" value="ECO:0007669"/>
    <property type="project" value="UniProtKB-EC"/>
</dbReference>
<dbReference type="InterPro" id="IPR046985">
    <property type="entry name" value="IP5"/>
</dbReference>
<reference evidence="6" key="1">
    <citation type="submission" date="2016-06" db="UniProtKB">
        <authorList>
            <consortium name="WormBaseParasite"/>
        </authorList>
    </citation>
    <scope>IDENTIFICATION</scope>
</reference>
<dbReference type="InterPro" id="IPR002013">
    <property type="entry name" value="SAC_dom"/>
</dbReference>
<comment type="similarity">
    <text evidence="1">Belongs to the synaptojanin family.</text>
</comment>